<keyword evidence="1" id="KW-1185">Reference proteome</keyword>
<dbReference type="RefSeq" id="XP_075104178.1">
    <property type="nucleotide sequence ID" value="XM_075248077.1"/>
</dbReference>
<accession>A0AC58U3W5</accession>
<evidence type="ECO:0000313" key="1">
    <source>
        <dbReference type="Proteomes" id="UP000790787"/>
    </source>
</evidence>
<evidence type="ECO:0000313" key="2">
    <source>
        <dbReference type="RefSeq" id="XP_075104178.1"/>
    </source>
</evidence>
<sequence length="190" mass="20744">MDKKHTLKRARPFHPIPSLPHVFDIDIDVKNPSVKIVESYMKEAPSGHANGESSSANRSQPVSLGRTRSQRAKAQDIDGSPSSKQQQIGVSQIDPKIPLSGHANGESSSAMSNGSGAASLRRARSQSVEECEIGGSQSSKQRELDVSQTGIRQKKHAKSPSKNPKLVHRGYFDLVEEGDYNKCPWGRVVY</sequence>
<dbReference type="Proteomes" id="UP000790787">
    <property type="component" value="Chromosome 24"/>
</dbReference>
<organism evidence="1 2">
    <name type="scientific">Nicotiana tabacum</name>
    <name type="common">Common tobacco</name>
    <dbReference type="NCBI Taxonomy" id="4097"/>
    <lineage>
        <taxon>Eukaryota</taxon>
        <taxon>Viridiplantae</taxon>
        <taxon>Streptophyta</taxon>
        <taxon>Embryophyta</taxon>
        <taxon>Tracheophyta</taxon>
        <taxon>Spermatophyta</taxon>
        <taxon>Magnoliopsida</taxon>
        <taxon>eudicotyledons</taxon>
        <taxon>Gunneridae</taxon>
        <taxon>Pentapetalae</taxon>
        <taxon>asterids</taxon>
        <taxon>lamiids</taxon>
        <taxon>Solanales</taxon>
        <taxon>Solanaceae</taxon>
        <taxon>Nicotianoideae</taxon>
        <taxon>Nicotianeae</taxon>
        <taxon>Nicotiana</taxon>
    </lineage>
</organism>
<name>A0AC58U3W5_TOBAC</name>
<reference evidence="2" key="2">
    <citation type="submission" date="2025-08" db="UniProtKB">
        <authorList>
            <consortium name="RefSeq"/>
        </authorList>
    </citation>
    <scope>IDENTIFICATION</scope>
    <source>
        <tissue evidence="2">Leaf</tissue>
    </source>
</reference>
<gene>
    <name evidence="2" type="primary">LOC107796453</name>
</gene>
<protein>
    <submittedName>
        <fullName evidence="2">Uncharacterized protein LOC107796453 isoform X1</fullName>
    </submittedName>
</protein>
<reference evidence="1" key="1">
    <citation type="journal article" date="2014" name="Nat. Commun.">
        <title>The tobacco genome sequence and its comparison with those of tomato and potato.</title>
        <authorList>
            <person name="Sierro N."/>
            <person name="Battey J.N."/>
            <person name="Ouadi S."/>
            <person name="Bakaher N."/>
            <person name="Bovet L."/>
            <person name="Willig A."/>
            <person name="Goepfert S."/>
            <person name="Peitsch M.C."/>
            <person name="Ivanov N.V."/>
        </authorList>
    </citation>
    <scope>NUCLEOTIDE SEQUENCE [LARGE SCALE GENOMIC DNA]</scope>
</reference>
<proteinExistence type="predicted"/>